<reference evidence="1" key="1">
    <citation type="submission" date="2016-01" db="EMBL/GenBank/DDBJ databases">
        <title>Reference transcriptome for the parasite Schistocephalus solidus: insights into the molecular evolution of parasitism.</title>
        <authorList>
            <person name="Hebert F.O."/>
            <person name="Grambauer S."/>
            <person name="Barber I."/>
            <person name="Landry C.R."/>
            <person name="Aubin-Horth N."/>
        </authorList>
    </citation>
    <scope>NUCLEOTIDE SEQUENCE</scope>
</reference>
<protein>
    <submittedName>
        <fullName evidence="1">Uncharacterized protein</fullName>
    </submittedName>
</protein>
<dbReference type="EMBL" id="GEEE01005927">
    <property type="protein sequence ID" value="JAP57298.1"/>
    <property type="molecule type" value="Transcribed_RNA"/>
</dbReference>
<sequence>MLLHSSCPYQRCLRSKQSVTFLCQNYDENESQHAAQDLIELTEHCLKTFTFEGITYEQIKGTPMGFQISGFVAEVVLRKLERRLFREYELKFRHAALTALS</sequence>
<dbReference type="EMBL" id="GEEE01000987">
    <property type="protein sequence ID" value="JAP62238.1"/>
    <property type="molecule type" value="Transcribed_RNA"/>
</dbReference>
<accession>A0A0V0J9P3</accession>
<evidence type="ECO:0000313" key="1">
    <source>
        <dbReference type="EMBL" id="JAP62238.1"/>
    </source>
</evidence>
<gene>
    <name evidence="1" type="ORF">TR119489</name>
</gene>
<proteinExistence type="predicted"/>
<dbReference type="AlphaFoldDB" id="A0A0V0J9P3"/>
<organism evidence="1">
    <name type="scientific">Schistocephalus solidus</name>
    <name type="common">Tapeworm</name>
    <dbReference type="NCBI Taxonomy" id="70667"/>
    <lineage>
        <taxon>Eukaryota</taxon>
        <taxon>Metazoa</taxon>
        <taxon>Spiralia</taxon>
        <taxon>Lophotrochozoa</taxon>
        <taxon>Platyhelminthes</taxon>
        <taxon>Cestoda</taxon>
        <taxon>Eucestoda</taxon>
        <taxon>Diphyllobothriidea</taxon>
        <taxon>Diphyllobothriidae</taxon>
        <taxon>Schistocephalus</taxon>
    </lineage>
</organism>
<name>A0A0V0J9P3_SCHSO</name>